<name>A0A6G5QP41_CAMRE</name>
<organism evidence="1 2">
    <name type="scientific">Campylobacter rectus</name>
    <name type="common">Wolinella recta</name>
    <dbReference type="NCBI Taxonomy" id="203"/>
    <lineage>
        <taxon>Bacteria</taxon>
        <taxon>Pseudomonadati</taxon>
        <taxon>Campylobacterota</taxon>
        <taxon>Epsilonproteobacteria</taxon>
        <taxon>Campylobacterales</taxon>
        <taxon>Campylobacteraceae</taxon>
        <taxon>Campylobacter</taxon>
    </lineage>
</organism>
<dbReference type="AlphaFoldDB" id="A0A6G5QP41"/>
<protein>
    <submittedName>
        <fullName evidence="1">Uncharacterized protein</fullName>
    </submittedName>
</protein>
<evidence type="ECO:0000313" key="2">
    <source>
        <dbReference type="Proteomes" id="UP000502377"/>
    </source>
</evidence>
<sequence length="51" mass="5967">MRPKTAKLPNFYTKTAFANRVNVVNLQVKTAREKAVNSRRRALKPMLLNFY</sequence>
<evidence type="ECO:0000313" key="1">
    <source>
        <dbReference type="EMBL" id="QCD47401.1"/>
    </source>
</evidence>
<dbReference type="KEGG" id="crx:CRECT_1775"/>
<accession>A0A6G5QP41</accession>
<reference evidence="1 2" key="1">
    <citation type="submission" date="2016-07" db="EMBL/GenBank/DDBJ databases">
        <title>Comparative genomics of the Campylobacter concisus group.</title>
        <authorList>
            <person name="Miller W.G."/>
            <person name="Yee E."/>
            <person name="Chapman M.H."/>
            <person name="Huynh S."/>
            <person name="Bono J.L."/>
            <person name="On S.L.W."/>
            <person name="StLeger J."/>
            <person name="Foster G."/>
            <person name="Parker C.T."/>
        </authorList>
    </citation>
    <scope>NUCLEOTIDE SEQUENCE [LARGE SCALE GENOMIC DNA]</scope>
    <source>
        <strain evidence="1 2">ATCC 33238</strain>
    </source>
</reference>
<dbReference type="EMBL" id="CP012543">
    <property type="protein sequence ID" value="QCD47401.1"/>
    <property type="molecule type" value="Genomic_DNA"/>
</dbReference>
<proteinExistence type="predicted"/>
<gene>
    <name evidence="1" type="ORF">CRECT_1775</name>
</gene>
<dbReference type="Proteomes" id="UP000502377">
    <property type="component" value="Chromosome"/>
</dbReference>